<dbReference type="AlphaFoldDB" id="A0A9N9GGH8"/>
<feature type="coiled-coil region" evidence="1">
    <location>
        <begin position="8"/>
        <end position="49"/>
    </location>
</feature>
<gene>
    <name evidence="3" type="ORF">DEBURN_LOCUS9507</name>
</gene>
<name>A0A9N9GGH8_9GLOM</name>
<sequence length="245" mass="27424">MGNPKSELDLLKQENARLLAENTELRKENAKLRQDIEGHETRITKLEQGDKSITKVPQSSVNSNDTPEQIVSRCDGTPVSDISDNTSNSVTAFGNDTPTSDISDNALNSDVCLEETKSKVSDIPLTRCSGSPIPAETITLEEKEENEFLNLQYKEQVSKEIMERIREKKLRDQELLSTSEDNTSNISREQSLIQEKCQEISVTKNHEKSSDEISDMSSDKISGQNIKLIDSLDKPLTNLIVEQEL</sequence>
<reference evidence="3" key="1">
    <citation type="submission" date="2021-06" db="EMBL/GenBank/DDBJ databases">
        <authorList>
            <person name="Kallberg Y."/>
            <person name="Tangrot J."/>
            <person name="Rosling A."/>
        </authorList>
    </citation>
    <scope>NUCLEOTIDE SEQUENCE</scope>
    <source>
        <strain evidence="3">AZ414A</strain>
    </source>
</reference>
<evidence type="ECO:0000313" key="3">
    <source>
        <dbReference type="EMBL" id="CAG8600776.1"/>
    </source>
</evidence>
<proteinExistence type="predicted"/>
<dbReference type="Gene3D" id="1.20.5.170">
    <property type="match status" value="1"/>
</dbReference>
<feature type="region of interest" description="Disordered" evidence="2">
    <location>
        <begin position="49"/>
        <end position="70"/>
    </location>
</feature>
<keyword evidence="1" id="KW-0175">Coiled coil</keyword>
<protein>
    <submittedName>
        <fullName evidence="3">5916_t:CDS:1</fullName>
    </submittedName>
</protein>
<evidence type="ECO:0000256" key="1">
    <source>
        <dbReference type="SAM" id="Coils"/>
    </source>
</evidence>
<comment type="caution">
    <text evidence="3">The sequence shown here is derived from an EMBL/GenBank/DDBJ whole genome shotgun (WGS) entry which is preliminary data.</text>
</comment>
<dbReference type="EMBL" id="CAJVPK010001870">
    <property type="protein sequence ID" value="CAG8600776.1"/>
    <property type="molecule type" value="Genomic_DNA"/>
</dbReference>
<organism evidence="3 4">
    <name type="scientific">Diversispora eburnea</name>
    <dbReference type="NCBI Taxonomy" id="1213867"/>
    <lineage>
        <taxon>Eukaryota</taxon>
        <taxon>Fungi</taxon>
        <taxon>Fungi incertae sedis</taxon>
        <taxon>Mucoromycota</taxon>
        <taxon>Glomeromycotina</taxon>
        <taxon>Glomeromycetes</taxon>
        <taxon>Diversisporales</taxon>
        <taxon>Diversisporaceae</taxon>
        <taxon>Diversispora</taxon>
    </lineage>
</organism>
<evidence type="ECO:0000256" key="2">
    <source>
        <dbReference type="SAM" id="MobiDB-lite"/>
    </source>
</evidence>
<evidence type="ECO:0000313" key="4">
    <source>
        <dbReference type="Proteomes" id="UP000789706"/>
    </source>
</evidence>
<feature type="compositionally biased region" description="Polar residues" evidence="2">
    <location>
        <begin position="55"/>
        <end position="69"/>
    </location>
</feature>
<dbReference type="OrthoDB" id="2435109at2759"/>
<dbReference type="Proteomes" id="UP000789706">
    <property type="component" value="Unassembled WGS sequence"/>
</dbReference>
<accession>A0A9N9GGH8</accession>
<keyword evidence="4" id="KW-1185">Reference proteome</keyword>